<evidence type="ECO:0000313" key="8">
    <source>
        <dbReference type="WBParaSite" id="DME_0000897201-mRNA-1"/>
    </source>
</evidence>
<organism evidence="6 8">
    <name type="scientific">Dracunculus medinensis</name>
    <name type="common">Guinea worm</name>
    <dbReference type="NCBI Taxonomy" id="318479"/>
    <lineage>
        <taxon>Eukaryota</taxon>
        <taxon>Metazoa</taxon>
        <taxon>Ecdysozoa</taxon>
        <taxon>Nematoda</taxon>
        <taxon>Chromadorea</taxon>
        <taxon>Rhabditida</taxon>
        <taxon>Spirurina</taxon>
        <taxon>Dracunculoidea</taxon>
        <taxon>Dracunculidae</taxon>
        <taxon>Dracunculus</taxon>
    </lineage>
</organism>
<dbReference type="OrthoDB" id="5875523at2759"/>
<feature type="compositionally biased region" description="Basic residues" evidence="3">
    <location>
        <begin position="1"/>
        <end position="10"/>
    </location>
</feature>
<evidence type="ECO:0000313" key="7">
    <source>
        <dbReference type="Proteomes" id="UP000274756"/>
    </source>
</evidence>
<dbReference type="GO" id="GO:0003677">
    <property type="term" value="F:DNA binding"/>
    <property type="evidence" value="ECO:0007669"/>
    <property type="project" value="UniProtKB-KW"/>
</dbReference>
<gene>
    <name evidence="5" type="ORF">DME_LOCUS10523</name>
</gene>
<feature type="region of interest" description="Disordered" evidence="3">
    <location>
        <begin position="1"/>
        <end position="34"/>
    </location>
</feature>
<dbReference type="Pfam" id="PF03221">
    <property type="entry name" value="HTH_Tnp_Tc5"/>
    <property type="match status" value="1"/>
</dbReference>
<dbReference type="Gene3D" id="1.10.10.60">
    <property type="entry name" value="Homeodomain-like"/>
    <property type="match status" value="1"/>
</dbReference>
<dbReference type="STRING" id="318479.A0A0N4UMA8"/>
<comment type="subcellular location">
    <subcellularLocation>
        <location evidence="1">Nucleus</location>
    </subcellularLocation>
</comment>
<dbReference type="Proteomes" id="UP000274756">
    <property type="component" value="Unassembled WGS sequence"/>
</dbReference>
<dbReference type="InterPro" id="IPR009057">
    <property type="entry name" value="Homeodomain-like_sf"/>
</dbReference>
<dbReference type="EMBL" id="UYYG01001222">
    <property type="protein sequence ID" value="VDN60550.1"/>
    <property type="molecule type" value="Genomic_DNA"/>
</dbReference>
<feature type="compositionally biased region" description="Polar residues" evidence="3">
    <location>
        <begin position="11"/>
        <end position="34"/>
    </location>
</feature>
<sequence>MRRSNRHHHPTSSTNIAEITNINNKTIPNDDNSRWTNSRHYDGEHGSDLATIESTKQMKSNNFRSKRSEMKRINREPRRSSSSSDLYPRRQRAAAVAAMDAILMSNNTAMKAAKFKETGNNIHNNTTKSSNSNENTSKAEPKNLQTDRINDASVTSTITEDFDTYRELTVKELIAKAVRVHRANGRGFEKNIISWMKDMQRKNLARLKHLNEKSSSSSFDPKISIEQSTVNLNIAEPSTTNNASRFVNGSNPFTMAKNDISINSNSMNSLDELSTIQSNHCSSPLNAEKFYERDIQPKSENREKHATLYGFNDVNATSCRQLSCTTQISMIADFDAGMLPHELEIKYGATKAQIISIVATVLRDRIPVIRHQASSPSDRITLKRRRTSFVGLNVLMWQYFCECRDRGIILNGRQLKEQALAVAKNLGLHNFKGSEGWLDSFKRRHNIDLKTMSGQPVIYEMDGDNSCPDERSPSHSPCTMVDNDTSVFVDANRFLMEATNIAAGLQNSGDINESVNNNSNLLSSMANCDIPPCQATVAVHTTRPLDLTQMLMNVPNTSVALQPSSKTQSTGTPLASEMNLSSIQALLQTCSYRADEAEVSHAIETLRSYIIMNDVGLLPLLVEMQRNLSIIAERKKEQKSISNLSIMSDLNQQINHATQAHFNNINKPSVDRFLSNHLSFNPVTSQVSVNIPVNHSSVFHTNVGRTPSSTANETSLCYATLSQPFPDITTTQ</sequence>
<dbReference type="WBParaSite" id="DME_0000897201-mRNA-1">
    <property type="protein sequence ID" value="DME_0000897201-mRNA-1"/>
    <property type="gene ID" value="DME_0000897201"/>
</dbReference>
<dbReference type="PANTHER" id="PTHR19303">
    <property type="entry name" value="TRANSPOSON"/>
    <property type="match status" value="1"/>
</dbReference>
<protein>
    <submittedName>
        <fullName evidence="8">HTH CENPB-type domain-containing protein</fullName>
    </submittedName>
</protein>
<evidence type="ECO:0000259" key="4">
    <source>
        <dbReference type="PROSITE" id="PS51253"/>
    </source>
</evidence>
<evidence type="ECO:0000256" key="2">
    <source>
        <dbReference type="ARBA" id="ARBA00023125"/>
    </source>
</evidence>
<dbReference type="PROSITE" id="PS51253">
    <property type="entry name" value="HTH_CENPB"/>
    <property type="match status" value="1"/>
</dbReference>
<feature type="compositionally biased region" description="Basic and acidic residues" evidence="3">
    <location>
        <begin position="66"/>
        <end position="79"/>
    </location>
</feature>
<dbReference type="Proteomes" id="UP000038040">
    <property type="component" value="Unplaced"/>
</dbReference>
<dbReference type="SMART" id="SM00674">
    <property type="entry name" value="CENPB"/>
    <property type="match status" value="1"/>
</dbReference>
<evidence type="ECO:0000313" key="5">
    <source>
        <dbReference type="EMBL" id="VDN60550.1"/>
    </source>
</evidence>
<evidence type="ECO:0000256" key="1">
    <source>
        <dbReference type="ARBA" id="ARBA00004123"/>
    </source>
</evidence>
<keyword evidence="2" id="KW-0238">DNA-binding</keyword>
<name>A0A0N4UMA8_DRAME</name>
<dbReference type="SUPFAM" id="SSF46689">
    <property type="entry name" value="Homeodomain-like"/>
    <property type="match status" value="1"/>
</dbReference>
<evidence type="ECO:0000256" key="3">
    <source>
        <dbReference type="SAM" id="MobiDB-lite"/>
    </source>
</evidence>
<accession>A0A0N4UMA8</accession>
<dbReference type="AlphaFoldDB" id="A0A0N4UMA8"/>
<feature type="domain" description="HTH CENPB-type" evidence="4">
    <location>
        <begin position="380"/>
        <end position="451"/>
    </location>
</feature>
<dbReference type="InterPro" id="IPR050863">
    <property type="entry name" value="CenT-Element_Derived"/>
</dbReference>
<feature type="compositionally biased region" description="Low complexity" evidence="3">
    <location>
        <begin position="120"/>
        <end position="136"/>
    </location>
</feature>
<keyword evidence="7" id="KW-1185">Reference proteome</keyword>
<reference evidence="5 7" key="2">
    <citation type="submission" date="2018-11" db="EMBL/GenBank/DDBJ databases">
        <authorList>
            <consortium name="Pathogen Informatics"/>
        </authorList>
    </citation>
    <scope>NUCLEOTIDE SEQUENCE [LARGE SCALE GENOMIC DNA]</scope>
</reference>
<proteinExistence type="predicted"/>
<reference evidence="8" key="1">
    <citation type="submission" date="2017-02" db="UniProtKB">
        <authorList>
            <consortium name="WormBaseParasite"/>
        </authorList>
    </citation>
    <scope>IDENTIFICATION</scope>
</reference>
<feature type="region of interest" description="Disordered" evidence="3">
    <location>
        <begin position="57"/>
        <end position="89"/>
    </location>
</feature>
<dbReference type="GO" id="GO:0005634">
    <property type="term" value="C:nucleus"/>
    <property type="evidence" value="ECO:0007669"/>
    <property type="project" value="UniProtKB-SubCell"/>
</dbReference>
<evidence type="ECO:0000313" key="6">
    <source>
        <dbReference type="Proteomes" id="UP000038040"/>
    </source>
</evidence>
<dbReference type="InterPro" id="IPR006600">
    <property type="entry name" value="HTH_CenpB_DNA-bd_dom"/>
</dbReference>
<feature type="region of interest" description="Disordered" evidence="3">
    <location>
        <begin position="117"/>
        <end position="150"/>
    </location>
</feature>